<name>A0A1E5BGW4_9VIBR</name>
<reference evidence="1 2" key="1">
    <citation type="journal article" date="2012" name="Science">
        <title>Ecological populations of bacteria act as socially cohesive units of antibiotic production and resistance.</title>
        <authorList>
            <person name="Cordero O.X."/>
            <person name="Wildschutte H."/>
            <person name="Kirkup B."/>
            <person name="Proehl S."/>
            <person name="Ngo L."/>
            <person name="Hussain F."/>
            <person name="Le Roux F."/>
            <person name="Mincer T."/>
            <person name="Polz M.F."/>
        </authorList>
    </citation>
    <scope>NUCLEOTIDE SEQUENCE [LARGE SCALE GENOMIC DNA]</scope>
    <source>
        <strain evidence="1 2">ZF-129</strain>
    </source>
</reference>
<dbReference type="InterPro" id="IPR025294">
    <property type="entry name" value="DUF4156"/>
</dbReference>
<accession>A0A1E5BGW4</accession>
<dbReference type="Proteomes" id="UP000094741">
    <property type="component" value="Unassembled WGS sequence"/>
</dbReference>
<organism evidence="1 2">
    <name type="scientific">Vibrio genomosp. F10 str. ZF-129</name>
    <dbReference type="NCBI Taxonomy" id="1187848"/>
    <lineage>
        <taxon>Bacteria</taxon>
        <taxon>Pseudomonadati</taxon>
        <taxon>Pseudomonadota</taxon>
        <taxon>Gammaproteobacteria</taxon>
        <taxon>Vibrionales</taxon>
        <taxon>Vibrionaceae</taxon>
        <taxon>Vibrio</taxon>
    </lineage>
</organism>
<evidence type="ECO:0000313" key="2">
    <source>
        <dbReference type="Proteomes" id="UP000094741"/>
    </source>
</evidence>
<dbReference type="RefSeq" id="WP_017033277.1">
    <property type="nucleotide sequence ID" value="NZ_AJYQ02000075.1"/>
</dbReference>
<dbReference type="OrthoDB" id="6265533at2"/>
<dbReference type="STRING" id="1187848.A1QO_05765"/>
<comment type="caution">
    <text evidence="1">The sequence shown here is derived from an EMBL/GenBank/DDBJ whole genome shotgun (WGS) entry which is preliminary data.</text>
</comment>
<sequence length="130" mass="14137">MGNTIQLISDSIVKRAVILKRTAGLFVAALLLAGCSSPAITANEGSQHIDIRMDFGFDAKECEALGEVTGSEGHWYSYLFYPNDVLIQGAINDVKNQSLELNADTIFLVSPQDFATSFTVFGIAYRCIKP</sequence>
<evidence type="ECO:0000313" key="1">
    <source>
        <dbReference type="EMBL" id="OEE35422.1"/>
    </source>
</evidence>
<gene>
    <name evidence="1" type="ORF">A1QO_05765</name>
</gene>
<dbReference type="Pfam" id="PF13698">
    <property type="entry name" value="DUF4156"/>
    <property type="match status" value="1"/>
</dbReference>
<dbReference type="AlphaFoldDB" id="A0A1E5BGW4"/>
<protein>
    <recommendedName>
        <fullName evidence="3">DUF4156 domain-containing protein</fullName>
    </recommendedName>
</protein>
<dbReference type="eggNOG" id="ENOG5032E3Y">
    <property type="taxonomic scope" value="Bacteria"/>
</dbReference>
<evidence type="ECO:0008006" key="3">
    <source>
        <dbReference type="Google" id="ProtNLM"/>
    </source>
</evidence>
<proteinExistence type="predicted"/>
<dbReference type="EMBL" id="AJYQ02000075">
    <property type="protein sequence ID" value="OEE35422.1"/>
    <property type="molecule type" value="Genomic_DNA"/>
</dbReference>